<evidence type="ECO:0000313" key="2">
    <source>
        <dbReference type="EMBL" id="BCX46566.1"/>
    </source>
</evidence>
<proteinExistence type="predicted"/>
<dbReference type="InterPro" id="IPR013424">
    <property type="entry name" value="Ice-binding_C"/>
</dbReference>
<feature type="domain" description="Ice-binding protein C-terminal" evidence="1">
    <location>
        <begin position="159"/>
        <end position="180"/>
    </location>
</feature>
<sequence>MTTGTLVEAFNGVSSNQTPASFDTTVNGVTFLGNNTLFSETGSGTNNTSDLSAGTNAGDATYDLLLSNVEFGGPASQTISVGNGNLVIGNQYLIQVWFVDDRAAQDSRVMLFGDGNGSNVLLNDQYAVGTFTADATSQDLLTEAQGFGRAHLTAYQIRAIPEPSSLLMLSLAGVLFFRRRH</sequence>
<accession>A0ABM7R8P6</accession>
<name>A0ABM7R8P6_9BACT</name>
<dbReference type="EMBL" id="AP024702">
    <property type="protein sequence ID" value="BCX46566.1"/>
    <property type="molecule type" value="Genomic_DNA"/>
</dbReference>
<evidence type="ECO:0000259" key="1">
    <source>
        <dbReference type="Pfam" id="PF07589"/>
    </source>
</evidence>
<gene>
    <name evidence="2" type="ORF">HAHE_04740</name>
</gene>
<protein>
    <recommendedName>
        <fullName evidence="1">Ice-binding protein C-terminal domain-containing protein</fullName>
    </recommendedName>
</protein>
<dbReference type="NCBIfam" id="TIGR02595">
    <property type="entry name" value="PEP_CTERM"/>
    <property type="match status" value="1"/>
</dbReference>
<organism evidence="2 3">
    <name type="scientific">Haloferula helveola</name>
    <dbReference type="NCBI Taxonomy" id="490095"/>
    <lineage>
        <taxon>Bacteria</taxon>
        <taxon>Pseudomonadati</taxon>
        <taxon>Verrucomicrobiota</taxon>
        <taxon>Verrucomicrobiia</taxon>
        <taxon>Verrucomicrobiales</taxon>
        <taxon>Verrucomicrobiaceae</taxon>
        <taxon>Haloferula</taxon>
    </lineage>
</organism>
<reference evidence="2 3" key="1">
    <citation type="submission" date="2021-06" db="EMBL/GenBank/DDBJ databases">
        <title>Complete genome of Haloferula helveola possessing various polysaccharide degrading enzymes.</title>
        <authorList>
            <person name="Takami H."/>
            <person name="Huang C."/>
            <person name="Hamasaki K."/>
        </authorList>
    </citation>
    <scope>NUCLEOTIDE SEQUENCE [LARGE SCALE GENOMIC DNA]</scope>
    <source>
        <strain evidence="2 3">CN-1</strain>
    </source>
</reference>
<dbReference type="RefSeq" id="WP_338688264.1">
    <property type="nucleotide sequence ID" value="NZ_AP024702.1"/>
</dbReference>
<dbReference type="Proteomes" id="UP001374893">
    <property type="component" value="Chromosome"/>
</dbReference>
<keyword evidence="3" id="KW-1185">Reference proteome</keyword>
<evidence type="ECO:0000313" key="3">
    <source>
        <dbReference type="Proteomes" id="UP001374893"/>
    </source>
</evidence>
<dbReference type="Pfam" id="PF07589">
    <property type="entry name" value="PEP-CTERM"/>
    <property type="match status" value="1"/>
</dbReference>